<reference evidence="3 4" key="2">
    <citation type="submission" date="2020-02" db="EMBL/GenBank/DDBJ databases">
        <authorList>
            <person name="Sun Q."/>
            <person name="Inoue M."/>
        </authorList>
    </citation>
    <scope>NUCLEOTIDE SEQUENCE [LARGE SCALE GENOMIC DNA]</scope>
    <source>
        <strain evidence="3 4">KCTC 22478</strain>
    </source>
</reference>
<feature type="chain" id="PRO_5040955790" evidence="1">
    <location>
        <begin position="19"/>
        <end position="235"/>
    </location>
</feature>
<comment type="caution">
    <text evidence="2">The sequence shown here is derived from an EMBL/GenBank/DDBJ whole genome shotgun (WGS) entry which is preliminary data.</text>
</comment>
<accession>A0A9X9WIZ3</accession>
<proteinExistence type="predicted"/>
<evidence type="ECO:0000313" key="2">
    <source>
        <dbReference type="EMBL" id="MBR0660303.1"/>
    </source>
</evidence>
<evidence type="ECO:0000313" key="5">
    <source>
        <dbReference type="Proteomes" id="UP001138708"/>
    </source>
</evidence>
<evidence type="ECO:0000313" key="3">
    <source>
        <dbReference type="EMBL" id="NKE18010.1"/>
    </source>
</evidence>
<keyword evidence="1" id="KW-0732">Signal</keyword>
<reference evidence="2" key="1">
    <citation type="submission" date="2020-01" db="EMBL/GenBank/DDBJ databases">
        <authorList>
            <person name="Rat A."/>
        </authorList>
    </citation>
    <scope>NUCLEOTIDE SEQUENCE</scope>
    <source>
        <strain evidence="2">LMG 31161</strain>
    </source>
</reference>
<dbReference type="EMBL" id="JAAVUP010000003">
    <property type="protein sequence ID" value="NKE18010.1"/>
    <property type="molecule type" value="Genomic_DNA"/>
</dbReference>
<evidence type="ECO:0000256" key="1">
    <source>
        <dbReference type="SAM" id="SignalP"/>
    </source>
</evidence>
<feature type="signal peptide" evidence="1">
    <location>
        <begin position="1"/>
        <end position="18"/>
    </location>
</feature>
<dbReference type="EMBL" id="JAAEDK010000028">
    <property type="protein sequence ID" value="MBR0660303.1"/>
    <property type="molecule type" value="Genomic_DNA"/>
</dbReference>
<protein>
    <submittedName>
        <fullName evidence="2">Uncharacterized protein</fullName>
    </submittedName>
</protein>
<dbReference type="Proteomes" id="UP000746741">
    <property type="component" value="Unassembled WGS sequence"/>
</dbReference>
<sequence length="235" mass="24128">MWRPSVVAAVLIAGTALAQDAAAPRVALDGALTPLAGPVAIGGAGWGPFRRICTTRAMLRADGSEAAGGSPECLLVTAVREDRGTWHVTLQTEPRGTAAPFAYAATRDAAGRIGTVTAMPPGGMAPLSAAQRREAEERLRRMLRAIGVERMTIAPGGRVALPMPPDDTGAEGALDCRPLGEGLVGGRRVVVASCDRQGEPLGGQVAIDVATGLALRQAHAFTARAGRGVTRQGLE</sequence>
<reference evidence="2" key="3">
    <citation type="journal article" date="2021" name="Syst. Appl. Microbiol.">
        <title>Roseomonas hellenica sp. nov., isolated from roots of wild-growing Alkanna tinctoria.</title>
        <authorList>
            <person name="Rat A."/>
            <person name="Naranjo H.D."/>
            <person name="Lebbe L."/>
            <person name="Cnockaert M."/>
            <person name="Krigas N."/>
            <person name="Grigoriadou K."/>
            <person name="Maloupa E."/>
            <person name="Willems A."/>
        </authorList>
    </citation>
    <scope>NUCLEOTIDE SEQUENCE</scope>
    <source>
        <strain evidence="2">LMG 31161</strain>
    </source>
</reference>
<dbReference type="Proteomes" id="UP001138708">
    <property type="component" value="Unassembled WGS sequence"/>
</dbReference>
<organism evidence="2 5">
    <name type="scientific">Neoroseomonas oryzicola</name>
    <dbReference type="NCBI Taxonomy" id="535904"/>
    <lineage>
        <taxon>Bacteria</taxon>
        <taxon>Pseudomonadati</taxon>
        <taxon>Pseudomonadota</taxon>
        <taxon>Alphaproteobacteria</taxon>
        <taxon>Acetobacterales</taxon>
        <taxon>Acetobacteraceae</taxon>
        <taxon>Neoroseomonas</taxon>
    </lineage>
</organism>
<evidence type="ECO:0000313" key="4">
    <source>
        <dbReference type="Proteomes" id="UP000746741"/>
    </source>
</evidence>
<dbReference type="AlphaFoldDB" id="A0A9X9WIZ3"/>
<gene>
    <name evidence="3" type="ORF">GWK15_13745</name>
    <name evidence="2" type="ORF">GXW75_13670</name>
</gene>
<dbReference type="RefSeq" id="WP_168041898.1">
    <property type="nucleotide sequence ID" value="NZ_JAAEDK010000028.1"/>
</dbReference>
<name>A0A9X9WIZ3_9PROT</name>
<keyword evidence="4" id="KW-1185">Reference proteome</keyword>